<dbReference type="AlphaFoldDB" id="A0A2A6CGN8"/>
<dbReference type="Proteomes" id="UP000005239">
    <property type="component" value="Unassembled WGS sequence"/>
</dbReference>
<protein>
    <submittedName>
        <fullName evidence="1">Uncharacterized protein</fullName>
    </submittedName>
</protein>
<keyword evidence="2" id="KW-1185">Reference proteome</keyword>
<sequence>MTFAKCIENRIELIISRINIPLSQGWSPLSFGLYYSSTADGNTPILNPDNTANLGFQSTTNNVQTTFNFQYMRCTNGQWMVYMSDTNYLAENDPNGDPTNWVMYNNIFCVQPDLPPPKMRKFLLVVTIIAAQSAIGVLSQCACPPASTAITTNEGTTQANFTFAPITFATSADGCDATATCKGWSPLSFGLYYSSTADGNTPILDPDNTANLGFQDTTNNVQSTFDFQYMRCKDGQWMVYMNDISYLAENDPSGDPTSWVMYNNIFCVQPDIPPPTCKFISLIGSRESASFTHYCLVYFDKRFSF</sequence>
<evidence type="ECO:0000313" key="1">
    <source>
        <dbReference type="EnsemblMetazoa" id="PPA29244.1"/>
    </source>
</evidence>
<gene>
    <name evidence="1" type="primary">WBGene00118798</name>
</gene>
<proteinExistence type="predicted"/>
<dbReference type="EnsemblMetazoa" id="PPA29244.1">
    <property type="protein sequence ID" value="PPA29244.1"/>
    <property type="gene ID" value="WBGene00118798"/>
</dbReference>
<reference evidence="2" key="1">
    <citation type="journal article" date="2008" name="Nat. Genet.">
        <title>The Pristionchus pacificus genome provides a unique perspective on nematode lifestyle and parasitism.</title>
        <authorList>
            <person name="Dieterich C."/>
            <person name="Clifton S.W."/>
            <person name="Schuster L.N."/>
            <person name="Chinwalla A."/>
            <person name="Delehaunty K."/>
            <person name="Dinkelacker I."/>
            <person name="Fulton L."/>
            <person name="Fulton R."/>
            <person name="Godfrey J."/>
            <person name="Minx P."/>
            <person name="Mitreva M."/>
            <person name="Roeseler W."/>
            <person name="Tian H."/>
            <person name="Witte H."/>
            <person name="Yang S.P."/>
            <person name="Wilson R.K."/>
            <person name="Sommer R.J."/>
        </authorList>
    </citation>
    <scope>NUCLEOTIDE SEQUENCE [LARGE SCALE GENOMIC DNA]</scope>
    <source>
        <strain evidence="2">PS312</strain>
    </source>
</reference>
<accession>A0A2A6CGN8</accession>
<reference evidence="1" key="2">
    <citation type="submission" date="2022-06" db="UniProtKB">
        <authorList>
            <consortium name="EnsemblMetazoa"/>
        </authorList>
    </citation>
    <scope>IDENTIFICATION</scope>
    <source>
        <strain evidence="1">PS312</strain>
    </source>
</reference>
<name>A0A2A6CGN8_PRIPA</name>
<organism evidence="1 2">
    <name type="scientific">Pristionchus pacificus</name>
    <name type="common">Parasitic nematode worm</name>
    <dbReference type="NCBI Taxonomy" id="54126"/>
    <lineage>
        <taxon>Eukaryota</taxon>
        <taxon>Metazoa</taxon>
        <taxon>Ecdysozoa</taxon>
        <taxon>Nematoda</taxon>
        <taxon>Chromadorea</taxon>
        <taxon>Rhabditida</taxon>
        <taxon>Rhabditina</taxon>
        <taxon>Diplogasteromorpha</taxon>
        <taxon>Diplogasteroidea</taxon>
        <taxon>Neodiplogasteridae</taxon>
        <taxon>Pristionchus</taxon>
    </lineage>
</organism>
<evidence type="ECO:0000313" key="2">
    <source>
        <dbReference type="Proteomes" id="UP000005239"/>
    </source>
</evidence>
<accession>A0A8R1YS14</accession>